<sequence length="474" mass="53925">MVRILKIFLLLISTSCFSQTKLPAFFGDNMVLQQQEQVAIWGQDNPGVSIEIKASWGEQSYTKTAEDGTWKATLKTNKASFDTHTLVINGSTNVTINNVLIGEVWFCSGQSNMEMPLKGFNKSVVNNSEAYLNAANNTSIRLFNNNKSASLLPQTNVNGVWEESTKVSAAEFSAIGYMFSKKILDNLNVPIGIIESSWGGTRIEPWIPKDSLLKYTDIKHPEVLPTERNKQKLPSLLYNAMIYPFQNYTVKGFLWYQGETSRNNPKPYKAYLHTLINSWRAQWGKEKLPFYVVQIAPYAYNKLRKTVLIYPDLIREAQLQTANEMINTGLVVTTDVGKCDDIHPPEKEIIANRLANWALANQYNISGIDYRSPEYKSMKTKSDKIILNFEFFSNNKEHWFFDSNKTIKSFQIAGADKKFYPAKVKINKNQTLTIYSKEVVMPKAVRYGFEDCLEGSLFSISGLPVSSFRTDNWN</sequence>
<dbReference type="AlphaFoldDB" id="A0A2S7WHP2"/>
<evidence type="ECO:0000256" key="1">
    <source>
        <dbReference type="ARBA" id="ARBA00022801"/>
    </source>
</evidence>
<dbReference type="EMBL" id="MSCM01000002">
    <property type="protein sequence ID" value="PQJ77119.1"/>
    <property type="molecule type" value="Genomic_DNA"/>
</dbReference>
<protein>
    <recommendedName>
        <fullName evidence="3">Sialate O-acetylesterase domain-containing protein</fullName>
    </recommendedName>
</protein>
<feature type="chain" id="PRO_5015753826" description="Sialate O-acetylesterase domain-containing protein" evidence="2">
    <location>
        <begin position="19"/>
        <end position="474"/>
    </location>
</feature>
<dbReference type="GO" id="GO:0001681">
    <property type="term" value="F:sialate O-acetylesterase activity"/>
    <property type="evidence" value="ECO:0007669"/>
    <property type="project" value="InterPro"/>
</dbReference>
<dbReference type="PANTHER" id="PTHR22901:SF0">
    <property type="entry name" value="SIALATE O-ACETYLESTERASE"/>
    <property type="match status" value="1"/>
</dbReference>
<feature type="signal peptide" evidence="2">
    <location>
        <begin position="1"/>
        <end position="18"/>
    </location>
</feature>
<dbReference type="Pfam" id="PF03629">
    <property type="entry name" value="SASA"/>
    <property type="match status" value="1"/>
</dbReference>
<dbReference type="RefSeq" id="WP_105022435.1">
    <property type="nucleotide sequence ID" value="NZ_MSCM01000002.1"/>
</dbReference>
<accession>A0A2S7WHP2</accession>
<organism evidence="4 5">
    <name type="scientific">Polaribacter glomeratus</name>
    <dbReference type="NCBI Taxonomy" id="102"/>
    <lineage>
        <taxon>Bacteria</taxon>
        <taxon>Pseudomonadati</taxon>
        <taxon>Bacteroidota</taxon>
        <taxon>Flavobacteriia</taxon>
        <taxon>Flavobacteriales</taxon>
        <taxon>Flavobacteriaceae</taxon>
    </lineage>
</organism>
<proteinExistence type="predicted"/>
<evidence type="ECO:0000259" key="3">
    <source>
        <dbReference type="Pfam" id="PF03629"/>
    </source>
</evidence>
<keyword evidence="1" id="KW-0378">Hydrolase</keyword>
<evidence type="ECO:0000313" key="5">
    <source>
        <dbReference type="Proteomes" id="UP000239068"/>
    </source>
</evidence>
<dbReference type="InterPro" id="IPR036514">
    <property type="entry name" value="SGNH_hydro_sf"/>
</dbReference>
<name>A0A2S7WHP2_9FLAO</name>
<feature type="domain" description="Sialate O-acetylesterase" evidence="3">
    <location>
        <begin position="103"/>
        <end position="343"/>
    </location>
</feature>
<dbReference type="InterPro" id="IPR039329">
    <property type="entry name" value="SIAE"/>
</dbReference>
<dbReference type="Proteomes" id="UP000239068">
    <property type="component" value="Unassembled WGS sequence"/>
</dbReference>
<evidence type="ECO:0000256" key="2">
    <source>
        <dbReference type="SAM" id="SignalP"/>
    </source>
</evidence>
<dbReference type="SUPFAM" id="SSF52266">
    <property type="entry name" value="SGNH hydrolase"/>
    <property type="match status" value="1"/>
</dbReference>
<gene>
    <name evidence="4" type="ORF">BTO16_14825</name>
</gene>
<dbReference type="PANTHER" id="PTHR22901">
    <property type="entry name" value="SIALATE O-ACETYLESTERASE"/>
    <property type="match status" value="1"/>
</dbReference>
<dbReference type="Gene3D" id="3.40.50.1110">
    <property type="entry name" value="SGNH hydrolase"/>
    <property type="match status" value="1"/>
</dbReference>
<dbReference type="OrthoDB" id="9816001at2"/>
<comment type="caution">
    <text evidence="4">The sequence shown here is derived from an EMBL/GenBank/DDBJ whole genome shotgun (WGS) entry which is preliminary data.</text>
</comment>
<dbReference type="InterPro" id="IPR005181">
    <property type="entry name" value="SASA"/>
</dbReference>
<evidence type="ECO:0000313" key="4">
    <source>
        <dbReference type="EMBL" id="PQJ77119.1"/>
    </source>
</evidence>
<reference evidence="4 5" key="1">
    <citation type="submission" date="2016-12" db="EMBL/GenBank/DDBJ databases">
        <title>Trade-off between light-utilization and light-protection in marine flavobacteria.</title>
        <authorList>
            <person name="Kumagai Y."/>
            <person name="Yoshizawa S."/>
            <person name="Kogure K."/>
            <person name="Iwasaki W."/>
        </authorList>
    </citation>
    <scope>NUCLEOTIDE SEQUENCE [LARGE SCALE GENOMIC DNA]</scope>
    <source>
        <strain evidence="4 5">ATCC 43844</strain>
    </source>
</reference>
<keyword evidence="2" id="KW-0732">Signal</keyword>
<keyword evidence="5" id="KW-1185">Reference proteome</keyword>
<dbReference type="GO" id="GO:0005975">
    <property type="term" value="P:carbohydrate metabolic process"/>
    <property type="evidence" value="ECO:0007669"/>
    <property type="project" value="TreeGrafter"/>
</dbReference>